<dbReference type="EMBL" id="BDJL01000093">
    <property type="protein sequence ID" value="GAV25887.1"/>
    <property type="molecule type" value="Genomic_DNA"/>
</dbReference>
<evidence type="ECO:0000313" key="2">
    <source>
        <dbReference type="Proteomes" id="UP000187338"/>
    </source>
</evidence>
<accession>A0A1L8D459</accession>
<dbReference type="AlphaFoldDB" id="A0A1L8D459"/>
<dbReference type="STRING" id="661089.ciss_18200"/>
<keyword evidence="2" id="KW-1185">Reference proteome</keyword>
<organism evidence="1 2">
    <name type="scientific">Carboxydothermus islandicus</name>
    <dbReference type="NCBI Taxonomy" id="661089"/>
    <lineage>
        <taxon>Bacteria</taxon>
        <taxon>Bacillati</taxon>
        <taxon>Bacillota</taxon>
        <taxon>Clostridia</taxon>
        <taxon>Thermoanaerobacterales</taxon>
        <taxon>Thermoanaerobacteraceae</taxon>
        <taxon>Carboxydothermus</taxon>
    </lineage>
</organism>
<comment type="caution">
    <text evidence="1">The sequence shown here is derived from an EMBL/GenBank/DDBJ whole genome shotgun (WGS) entry which is preliminary data.</text>
</comment>
<name>A0A1L8D459_9THEO</name>
<protein>
    <submittedName>
        <fullName evidence="1">Uncharacterized protein</fullName>
    </submittedName>
</protein>
<dbReference type="OrthoDB" id="1726771at2"/>
<sequence>MRKIDKLRSLRTRLLDRWAVAEKEERLNLLVRIMDIEEEMGLSYISQKRKKPGMPKKAKAI</sequence>
<gene>
    <name evidence="1" type="ORF">ciss_18200</name>
</gene>
<evidence type="ECO:0000313" key="1">
    <source>
        <dbReference type="EMBL" id="GAV25887.1"/>
    </source>
</evidence>
<proteinExistence type="predicted"/>
<dbReference type="RefSeq" id="WP_075866092.1">
    <property type="nucleotide sequence ID" value="NZ_BDJL01000093.1"/>
</dbReference>
<reference evidence="2" key="1">
    <citation type="submission" date="2016-12" db="EMBL/GenBank/DDBJ databases">
        <title>Draft Genome Sequences od Carboxydothermus pertinax and islandicus, Hydrogenogenic Carboxydotrophic Bacteria.</title>
        <authorList>
            <person name="Fukuyama Y."/>
            <person name="Ohmae K."/>
            <person name="Yoneda Y."/>
            <person name="Yoshida T."/>
            <person name="Sako Y."/>
        </authorList>
    </citation>
    <scope>NUCLEOTIDE SEQUENCE [LARGE SCALE GENOMIC DNA]</scope>
    <source>
        <strain evidence="2">SET</strain>
    </source>
</reference>
<dbReference type="Proteomes" id="UP000187338">
    <property type="component" value="Unassembled WGS sequence"/>
</dbReference>